<protein>
    <recommendedName>
        <fullName evidence="1">BAAT/Acyl-CoA thioester hydrolase C-terminal domain-containing protein</fullName>
    </recommendedName>
</protein>
<feature type="domain" description="BAAT/Acyl-CoA thioester hydrolase C-terminal" evidence="1">
    <location>
        <begin position="36"/>
        <end position="95"/>
    </location>
</feature>
<comment type="caution">
    <text evidence="2">The sequence shown here is derived from an EMBL/GenBank/DDBJ whole genome shotgun (WGS) entry which is preliminary data.</text>
</comment>
<reference evidence="2 3" key="2">
    <citation type="submission" date="2019-09" db="EMBL/GenBank/DDBJ databases">
        <authorList>
            <person name="Jin C."/>
        </authorList>
    </citation>
    <scope>NUCLEOTIDE SEQUENCE [LARGE SCALE GENOMIC DNA]</scope>
    <source>
        <strain evidence="2 3">BN140041</strain>
    </source>
</reference>
<dbReference type="Proteomes" id="UP000324351">
    <property type="component" value="Unassembled WGS sequence"/>
</dbReference>
<sequence>MPFVPFCDGWEPDTDPPAYLGWYAASLASADPAVVDAATIPVERIAGRVVLVAGGDDQVWPAADFAAAIAARRDAHGLPTSVVTAPDAGHRVLLPGETPVEGGQRMRRGGTVDADRALGERAWPHVVDALGLAAYR</sequence>
<dbReference type="InterPro" id="IPR014940">
    <property type="entry name" value="BAAT_C"/>
</dbReference>
<proteinExistence type="predicted"/>
<dbReference type="Gene3D" id="3.40.50.1820">
    <property type="entry name" value="alpha/beta hydrolase"/>
    <property type="match status" value="1"/>
</dbReference>
<dbReference type="InterPro" id="IPR029058">
    <property type="entry name" value="AB_hydrolase_fold"/>
</dbReference>
<reference evidence="2 3" key="1">
    <citation type="submission" date="2019-09" db="EMBL/GenBank/DDBJ databases">
        <title>Nocardioides panacisoli sp. nov., isolated from the soil of a ginseng field.</title>
        <authorList>
            <person name="Cho C."/>
        </authorList>
    </citation>
    <scope>NUCLEOTIDE SEQUENCE [LARGE SCALE GENOMIC DNA]</scope>
    <source>
        <strain evidence="2 3">BN140041</strain>
    </source>
</reference>
<dbReference type="Pfam" id="PF08840">
    <property type="entry name" value="BAAT_C"/>
    <property type="match status" value="1"/>
</dbReference>
<evidence type="ECO:0000313" key="3">
    <source>
        <dbReference type="Proteomes" id="UP000324351"/>
    </source>
</evidence>
<dbReference type="SUPFAM" id="SSF53474">
    <property type="entry name" value="alpha/beta-Hydrolases"/>
    <property type="match status" value="1"/>
</dbReference>
<accession>A0A5B1M4E7</accession>
<evidence type="ECO:0000313" key="2">
    <source>
        <dbReference type="EMBL" id="KAA1427308.1"/>
    </source>
</evidence>
<keyword evidence="3" id="KW-1185">Reference proteome</keyword>
<name>A0A5B1M4E7_9ACTN</name>
<dbReference type="AlphaFoldDB" id="A0A5B1M4E7"/>
<dbReference type="EMBL" id="VUJW01000003">
    <property type="protein sequence ID" value="KAA1427308.1"/>
    <property type="molecule type" value="Genomic_DNA"/>
</dbReference>
<evidence type="ECO:0000259" key="1">
    <source>
        <dbReference type="Pfam" id="PF08840"/>
    </source>
</evidence>
<gene>
    <name evidence="2" type="ORF">F0U47_07395</name>
</gene>
<organism evidence="2 3">
    <name type="scientific">Nocardioides antri</name>
    <dbReference type="NCBI Taxonomy" id="2607659"/>
    <lineage>
        <taxon>Bacteria</taxon>
        <taxon>Bacillati</taxon>
        <taxon>Actinomycetota</taxon>
        <taxon>Actinomycetes</taxon>
        <taxon>Propionibacteriales</taxon>
        <taxon>Nocardioidaceae</taxon>
        <taxon>Nocardioides</taxon>
    </lineage>
</organism>